<gene>
    <name evidence="2" type="ORF">FC36_GL001414</name>
</gene>
<dbReference type="Proteomes" id="UP000051048">
    <property type="component" value="Unassembled WGS sequence"/>
</dbReference>
<evidence type="ECO:0000313" key="2">
    <source>
        <dbReference type="EMBL" id="KRL81819.1"/>
    </source>
</evidence>
<sequence>MAIFTLFGIGFAWLRGVIKDSARKATDDEIKELSQRLVQFTYDIKDLQNSINQLKRVTTRLGKLEESHSDLVERVIRLEEHIK</sequence>
<dbReference type="AlphaFoldDB" id="A0A0R1TXG7"/>
<comment type="caution">
    <text evidence="2">The sequence shown here is derived from an EMBL/GenBank/DDBJ whole genome shotgun (WGS) entry which is preliminary data.</text>
</comment>
<dbReference type="STRING" id="1423740.FC36_GL001414"/>
<dbReference type="PATRIC" id="fig|1423740.3.peg.1523"/>
<evidence type="ECO:0000256" key="1">
    <source>
        <dbReference type="SAM" id="Coils"/>
    </source>
</evidence>
<evidence type="ECO:0000313" key="3">
    <source>
        <dbReference type="Proteomes" id="UP000051048"/>
    </source>
</evidence>
<reference evidence="2 3" key="1">
    <citation type="journal article" date="2015" name="Genome Announc.">
        <title>Expanding the biotechnology potential of lactobacilli through comparative genomics of 213 strains and associated genera.</title>
        <authorList>
            <person name="Sun Z."/>
            <person name="Harris H.M."/>
            <person name="McCann A."/>
            <person name="Guo C."/>
            <person name="Argimon S."/>
            <person name="Zhang W."/>
            <person name="Yang X."/>
            <person name="Jeffery I.B."/>
            <person name="Cooney J.C."/>
            <person name="Kagawa T.F."/>
            <person name="Liu W."/>
            <person name="Song Y."/>
            <person name="Salvetti E."/>
            <person name="Wrobel A."/>
            <person name="Rasinkangas P."/>
            <person name="Parkhill J."/>
            <person name="Rea M.C."/>
            <person name="O'Sullivan O."/>
            <person name="Ritari J."/>
            <person name="Douillard F.P."/>
            <person name="Paul Ross R."/>
            <person name="Yang R."/>
            <person name="Briner A.E."/>
            <person name="Felis G.E."/>
            <person name="de Vos W.M."/>
            <person name="Barrangou R."/>
            <person name="Klaenhammer T.R."/>
            <person name="Caufield P.W."/>
            <person name="Cui Y."/>
            <person name="Zhang H."/>
            <person name="O'Toole P.W."/>
        </authorList>
    </citation>
    <scope>NUCLEOTIDE SEQUENCE [LARGE SCALE GENOMIC DNA]</scope>
    <source>
        <strain evidence="2 3">DSM 15833</strain>
    </source>
</reference>
<proteinExistence type="predicted"/>
<protein>
    <submittedName>
        <fullName evidence="2">Uncharacterized protein</fullName>
    </submittedName>
</protein>
<dbReference type="EMBL" id="AZFH01000031">
    <property type="protein sequence ID" value="KRL81819.1"/>
    <property type="molecule type" value="Genomic_DNA"/>
</dbReference>
<keyword evidence="1" id="KW-0175">Coiled coil</keyword>
<feature type="coiled-coil region" evidence="1">
    <location>
        <begin position="30"/>
        <end position="67"/>
    </location>
</feature>
<name>A0A0R1TXG7_9LACO</name>
<accession>A0A0R1TXG7</accession>
<organism evidence="2 3">
    <name type="scientific">Ligilactobacillus equi DSM 15833 = JCM 10991</name>
    <dbReference type="NCBI Taxonomy" id="1423740"/>
    <lineage>
        <taxon>Bacteria</taxon>
        <taxon>Bacillati</taxon>
        <taxon>Bacillota</taxon>
        <taxon>Bacilli</taxon>
        <taxon>Lactobacillales</taxon>
        <taxon>Lactobacillaceae</taxon>
        <taxon>Ligilactobacillus</taxon>
    </lineage>
</organism>